<keyword evidence="2" id="KW-1133">Transmembrane helix</keyword>
<reference evidence="3 4" key="1">
    <citation type="submission" date="2020-01" db="EMBL/GenBank/DDBJ databases">
        <authorList>
            <consortium name="DOE Joint Genome Institute"/>
            <person name="Haridas S."/>
            <person name="Albert R."/>
            <person name="Binder M."/>
            <person name="Bloem J."/>
            <person name="Labutti K."/>
            <person name="Salamov A."/>
            <person name="Andreopoulos B."/>
            <person name="Baker S.E."/>
            <person name="Barry K."/>
            <person name="Bills G."/>
            <person name="Bluhm B.H."/>
            <person name="Cannon C."/>
            <person name="Castanera R."/>
            <person name="Culley D.E."/>
            <person name="Daum C."/>
            <person name="Ezra D."/>
            <person name="Gonzalez J.B."/>
            <person name="Henrissat B."/>
            <person name="Kuo A."/>
            <person name="Liang C."/>
            <person name="Lipzen A."/>
            <person name="Lutzoni F."/>
            <person name="Magnuson J."/>
            <person name="Mondo S."/>
            <person name="Nolan M."/>
            <person name="Ohm R."/>
            <person name="Pangilinan J."/>
            <person name="Park H.-J.H."/>
            <person name="Ramirez L."/>
            <person name="Alfaro M."/>
            <person name="Sun H."/>
            <person name="Tritt A."/>
            <person name="Yoshinaga Y."/>
            <person name="Zwiers L.-H.L."/>
            <person name="Turgeon B.G."/>
            <person name="Goodwin S.B."/>
            <person name="Spatafora J.W."/>
            <person name="Crous P.W."/>
            <person name="Grigoriev I.V."/>
        </authorList>
    </citation>
    <scope>NUCLEOTIDE SEQUENCE [LARGE SCALE GENOMIC DNA]</scope>
    <source>
        <strain evidence="3 4">CBS 611.86</strain>
    </source>
</reference>
<name>A0A7C8I9R6_9PLEO</name>
<dbReference type="GO" id="GO:0043386">
    <property type="term" value="P:mycotoxin biosynthetic process"/>
    <property type="evidence" value="ECO:0007669"/>
    <property type="project" value="InterPro"/>
</dbReference>
<keyword evidence="2" id="KW-0472">Membrane</keyword>
<dbReference type="InterPro" id="IPR021765">
    <property type="entry name" value="UstYa-like"/>
</dbReference>
<dbReference type="PANTHER" id="PTHR33365">
    <property type="entry name" value="YALI0B05434P"/>
    <property type="match status" value="1"/>
</dbReference>
<dbReference type="Proteomes" id="UP000481861">
    <property type="component" value="Unassembled WGS sequence"/>
</dbReference>
<comment type="caution">
    <text evidence="3">The sequence shown here is derived from an EMBL/GenBank/DDBJ whole genome shotgun (WGS) entry which is preliminary data.</text>
</comment>
<organism evidence="3 4">
    <name type="scientific">Massariosphaeria phaeospora</name>
    <dbReference type="NCBI Taxonomy" id="100035"/>
    <lineage>
        <taxon>Eukaryota</taxon>
        <taxon>Fungi</taxon>
        <taxon>Dikarya</taxon>
        <taxon>Ascomycota</taxon>
        <taxon>Pezizomycotina</taxon>
        <taxon>Dothideomycetes</taxon>
        <taxon>Pleosporomycetidae</taxon>
        <taxon>Pleosporales</taxon>
        <taxon>Pleosporales incertae sedis</taxon>
        <taxon>Massariosphaeria</taxon>
    </lineage>
</organism>
<keyword evidence="4" id="KW-1185">Reference proteome</keyword>
<evidence type="ECO:0000256" key="1">
    <source>
        <dbReference type="ARBA" id="ARBA00035112"/>
    </source>
</evidence>
<dbReference type="AlphaFoldDB" id="A0A7C8I9R6"/>
<dbReference type="OrthoDB" id="3687641at2759"/>
<comment type="similarity">
    <text evidence="1">Belongs to the ustYa family.</text>
</comment>
<sequence length="298" mass="33901">MQNTEGDTECAPDDPLIHKHIVAPPYQASLSQSRKTTLRHFVPYVVHGLLLSTSIGFFIAGLSTVHVTRCSDQLSHCEYCIPSYDQLCANGNVQALIAGYALSQAVRFDGGFDRSSPFKGPPSKETDEAWERILPLTVMRIPERTFQTLNASKFSVKVPEDAGGGRMALFEAFHQLHCLRTLWMSTYPEYYKPSSQFAQEHPDDWRNHIDHCADMLRQKLMCDADDHLVTYNWIRNHRFPHPNFNVLHQCRDYEKILETAQEYAVDRSLLSADGYILRPTHGSVVEFDIPPFDPSAES</sequence>
<gene>
    <name evidence="3" type="ORF">BDV95DRAFT_490986</name>
</gene>
<feature type="transmembrane region" description="Helical" evidence="2">
    <location>
        <begin position="41"/>
        <end position="62"/>
    </location>
</feature>
<dbReference type="Pfam" id="PF11807">
    <property type="entry name" value="UstYa"/>
    <property type="match status" value="1"/>
</dbReference>
<evidence type="ECO:0000256" key="2">
    <source>
        <dbReference type="SAM" id="Phobius"/>
    </source>
</evidence>
<proteinExistence type="inferred from homology"/>
<evidence type="ECO:0000313" key="3">
    <source>
        <dbReference type="EMBL" id="KAF2872826.1"/>
    </source>
</evidence>
<dbReference type="PANTHER" id="PTHR33365:SF12">
    <property type="entry name" value="TAT PATHWAY SIGNAL SEQUENCE"/>
    <property type="match status" value="1"/>
</dbReference>
<accession>A0A7C8I9R6</accession>
<dbReference type="EMBL" id="JAADJZ010000008">
    <property type="protein sequence ID" value="KAF2872826.1"/>
    <property type="molecule type" value="Genomic_DNA"/>
</dbReference>
<protein>
    <submittedName>
        <fullName evidence="3">Uncharacterized protein</fullName>
    </submittedName>
</protein>
<evidence type="ECO:0000313" key="4">
    <source>
        <dbReference type="Proteomes" id="UP000481861"/>
    </source>
</evidence>
<keyword evidence="2" id="KW-0812">Transmembrane</keyword>